<evidence type="ECO:0000313" key="3">
    <source>
        <dbReference type="Proteomes" id="UP001239213"/>
    </source>
</evidence>
<sequence>MFQTPLIMMVFGDRRHLTARPETYHQLMDDARNAFGSKAVNLTVHCTSKSREPEFELDQSAYRVVEDGWVLRLMPKAAPIFKLELKLTGETFSLRISPAATVEELESALEARVGKCPEEYDIIFNGLHLDYDETLERHSITDDDTLNLIPYFANNYVLSFDDFTDLDKAAKSTVTLNPNTIAKVFLVFRGVSSMVGTDVDGMEDQSKFRVIEWGGMEVYLELE</sequence>
<dbReference type="InterPro" id="IPR029071">
    <property type="entry name" value="Ubiquitin-like_domsf"/>
</dbReference>
<protein>
    <recommendedName>
        <fullName evidence="1">Ubiquitin-like domain-containing protein</fullName>
    </recommendedName>
</protein>
<evidence type="ECO:0000259" key="1">
    <source>
        <dbReference type="PROSITE" id="PS50053"/>
    </source>
</evidence>
<dbReference type="SUPFAM" id="SSF54236">
    <property type="entry name" value="Ubiquitin-like"/>
    <property type="match status" value="1"/>
</dbReference>
<evidence type="ECO:0000313" key="2">
    <source>
        <dbReference type="EMBL" id="KAK1446478.1"/>
    </source>
</evidence>
<reference evidence="2" key="1">
    <citation type="submission" date="2016-11" db="EMBL/GenBank/DDBJ databases">
        <title>The genome sequence of Colletotrichum cuscutae.</title>
        <authorList>
            <person name="Baroncelli R."/>
        </authorList>
    </citation>
    <scope>NUCLEOTIDE SEQUENCE</scope>
    <source>
        <strain evidence="2">IMI 304802</strain>
    </source>
</reference>
<dbReference type="EMBL" id="MPDP01000320">
    <property type="protein sequence ID" value="KAK1446478.1"/>
    <property type="molecule type" value="Genomic_DNA"/>
</dbReference>
<dbReference type="CDD" id="cd17039">
    <property type="entry name" value="Ubl_ubiquitin_like"/>
    <property type="match status" value="1"/>
</dbReference>
<keyword evidence="3" id="KW-1185">Reference proteome</keyword>
<comment type="caution">
    <text evidence="2">The sequence shown here is derived from an EMBL/GenBank/DDBJ whole genome shotgun (WGS) entry which is preliminary data.</text>
</comment>
<dbReference type="PROSITE" id="PS50053">
    <property type="entry name" value="UBIQUITIN_2"/>
    <property type="match status" value="1"/>
</dbReference>
<gene>
    <name evidence="2" type="ORF">CCUS01_12443</name>
</gene>
<name>A0AAI9TXH4_9PEZI</name>
<proteinExistence type="predicted"/>
<organism evidence="2 3">
    <name type="scientific">Colletotrichum cuscutae</name>
    <dbReference type="NCBI Taxonomy" id="1209917"/>
    <lineage>
        <taxon>Eukaryota</taxon>
        <taxon>Fungi</taxon>
        <taxon>Dikarya</taxon>
        <taxon>Ascomycota</taxon>
        <taxon>Pezizomycotina</taxon>
        <taxon>Sordariomycetes</taxon>
        <taxon>Hypocreomycetidae</taxon>
        <taxon>Glomerellales</taxon>
        <taxon>Glomerellaceae</taxon>
        <taxon>Colletotrichum</taxon>
        <taxon>Colletotrichum acutatum species complex</taxon>
    </lineage>
</organism>
<dbReference type="InterPro" id="IPR000626">
    <property type="entry name" value="Ubiquitin-like_dom"/>
</dbReference>
<dbReference type="Gene3D" id="3.10.20.90">
    <property type="entry name" value="Phosphatidylinositol 3-kinase Catalytic Subunit, Chain A, domain 1"/>
    <property type="match status" value="1"/>
</dbReference>
<accession>A0AAI9TXH4</accession>
<dbReference type="Pfam" id="PF00240">
    <property type="entry name" value="ubiquitin"/>
    <property type="match status" value="1"/>
</dbReference>
<dbReference type="AlphaFoldDB" id="A0AAI9TXH4"/>
<dbReference type="Proteomes" id="UP001239213">
    <property type="component" value="Unassembled WGS sequence"/>
</dbReference>
<feature type="domain" description="Ubiquitin-like" evidence="1">
    <location>
        <begin position="81"/>
        <end position="149"/>
    </location>
</feature>